<dbReference type="AlphaFoldDB" id="A0A5J6N4Q5"/>
<accession>A0A5J6N4Q5</accession>
<organism evidence="1 2">
    <name type="scientific">Hypericibacter adhaerens</name>
    <dbReference type="NCBI Taxonomy" id="2602016"/>
    <lineage>
        <taxon>Bacteria</taxon>
        <taxon>Pseudomonadati</taxon>
        <taxon>Pseudomonadota</taxon>
        <taxon>Alphaproteobacteria</taxon>
        <taxon>Rhodospirillales</taxon>
        <taxon>Dongiaceae</taxon>
        <taxon>Hypericibacter</taxon>
    </lineage>
</organism>
<evidence type="ECO:0000313" key="1">
    <source>
        <dbReference type="EMBL" id="QEX24809.1"/>
    </source>
</evidence>
<reference evidence="1 2" key="1">
    <citation type="submission" date="2019-08" db="EMBL/GenBank/DDBJ databases">
        <title>Hyperibacter terrae gen. nov., sp. nov. and Hyperibacter viscosus sp. nov., two new members in the family Rhodospirillaceae isolated from the rhizosphere of Hypericum perforatum.</title>
        <authorList>
            <person name="Noviana Z."/>
        </authorList>
    </citation>
    <scope>NUCLEOTIDE SEQUENCE [LARGE SCALE GENOMIC DNA]</scope>
    <source>
        <strain evidence="1 2">R5959</strain>
    </source>
</reference>
<dbReference type="RefSeq" id="WP_151120075.1">
    <property type="nucleotide sequence ID" value="NZ_CP042582.1"/>
</dbReference>
<gene>
    <name evidence="1" type="ORF">FRZ61_47510</name>
</gene>
<sequence length="76" mass="8200">MHYGPIQPDAAVTKFRPQLIGAPNRNFFNSCQGFYGVIHEAISTPSMMVADGKVVRLSLIDSGSLAIRSEAAHLQA</sequence>
<evidence type="ECO:0000313" key="2">
    <source>
        <dbReference type="Proteomes" id="UP000325797"/>
    </source>
</evidence>
<dbReference type="EMBL" id="CP042582">
    <property type="protein sequence ID" value="QEX24809.1"/>
    <property type="molecule type" value="Genomic_DNA"/>
</dbReference>
<keyword evidence="2" id="KW-1185">Reference proteome</keyword>
<dbReference type="KEGG" id="hadh:FRZ61_47510"/>
<name>A0A5J6N4Q5_9PROT</name>
<protein>
    <submittedName>
        <fullName evidence="1">Uncharacterized protein</fullName>
    </submittedName>
</protein>
<dbReference type="Proteomes" id="UP000325797">
    <property type="component" value="Chromosome"/>
</dbReference>
<proteinExistence type="predicted"/>